<dbReference type="Pfam" id="PF05834">
    <property type="entry name" value="Lycopene_cycl"/>
    <property type="match status" value="1"/>
</dbReference>
<accession>A0A918RSX7</accession>
<dbReference type="GO" id="GO:0016705">
    <property type="term" value="F:oxidoreductase activity, acting on paired donors, with incorporation or reduction of molecular oxygen"/>
    <property type="evidence" value="ECO:0007669"/>
    <property type="project" value="InterPro"/>
</dbReference>
<comment type="caution">
    <text evidence="2">The sequence shown here is derived from an EMBL/GenBank/DDBJ whole genome shotgun (WGS) entry which is preliminary data.</text>
</comment>
<dbReference type="InterPro" id="IPR010108">
    <property type="entry name" value="Lycopene_cyclase_b/e"/>
</dbReference>
<dbReference type="NCBIfam" id="TIGR01790">
    <property type="entry name" value="carotene-cycl"/>
    <property type="match status" value="1"/>
</dbReference>
<dbReference type="GO" id="GO:0016117">
    <property type="term" value="P:carotenoid biosynthetic process"/>
    <property type="evidence" value="ECO:0007669"/>
    <property type="project" value="InterPro"/>
</dbReference>
<dbReference type="SUPFAM" id="SSF51905">
    <property type="entry name" value="FAD/NAD(P)-binding domain"/>
    <property type="match status" value="1"/>
</dbReference>
<sequence length="393" mass="42691">MNGGRHDFAILGGGLAGGLTALALHRARPDLSLCLLEQGETLGGNHRWSWFATDLSTAGTNLLAPLRQTRWDQGYDVRFPAHARTLQARYNSLSSEDFDAGLRRELPAGTIRTRAVVETVEPGSVQLASGETIRARAVIDCRGITAAPELTGGWQVFMGRHLRTARPHGLTRPVIMDAAVAQHGAYRFVYVLPLAHDELFVEDTYYADSPALDRRVLASRIQAYCDAQGWEGDILGNETGVLPVVTGGNFAAFQAAHRIPGVAVAGSRGGFFHPLTSYSLPQAVDTALAIADDADLPGAQLAALIEARATAHWRATRFYRQLGAMLFGAALPEERYRVFERFYRLSEPLIERFYAARSTPLDKARVLCGKPPVPIGRALQALRTPGTPLEIAA</sequence>
<gene>
    <name evidence="2" type="ORF">GCM10011617_30930</name>
</gene>
<reference evidence="2" key="2">
    <citation type="submission" date="2020-09" db="EMBL/GenBank/DDBJ databases">
        <authorList>
            <person name="Sun Q."/>
            <person name="Kim S."/>
        </authorList>
    </citation>
    <scope>NUCLEOTIDE SEQUENCE</scope>
    <source>
        <strain evidence="2">KCTC 32422</strain>
    </source>
</reference>
<comment type="similarity">
    <text evidence="1">Belongs to the lycopene cyclase family.</text>
</comment>
<dbReference type="Gene3D" id="3.50.50.60">
    <property type="entry name" value="FAD/NAD(P)-binding domain"/>
    <property type="match status" value="1"/>
</dbReference>
<organism evidence="2 3">
    <name type="scientific">Novosphingobium arvoryzae</name>
    <dbReference type="NCBI Taxonomy" id="1256514"/>
    <lineage>
        <taxon>Bacteria</taxon>
        <taxon>Pseudomonadati</taxon>
        <taxon>Pseudomonadota</taxon>
        <taxon>Alphaproteobacteria</taxon>
        <taxon>Sphingomonadales</taxon>
        <taxon>Sphingomonadaceae</taxon>
        <taxon>Novosphingobium</taxon>
    </lineage>
</organism>
<protein>
    <recommendedName>
        <fullName evidence="4">Lycopene beta-cyclase</fullName>
    </recommendedName>
</protein>
<dbReference type="GO" id="GO:0045436">
    <property type="term" value="F:lycopene beta cyclase activity"/>
    <property type="evidence" value="ECO:0007669"/>
    <property type="project" value="InterPro"/>
</dbReference>
<dbReference type="Proteomes" id="UP000634139">
    <property type="component" value="Unassembled WGS sequence"/>
</dbReference>
<dbReference type="EMBL" id="BMZD01000013">
    <property type="protein sequence ID" value="GHA08146.1"/>
    <property type="molecule type" value="Genomic_DNA"/>
</dbReference>
<dbReference type="AlphaFoldDB" id="A0A918RSX7"/>
<dbReference type="InterPro" id="IPR036188">
    <property type="entry name" value="FAD/NAD-bd_sf"/>
</dbReference>
<evidence type="ECO:0008006" key="4">
    <source>
        <dbReference type="Google" id="ProtNLM"/>
    </source>
</evidence>
<reference evidence="2" key="1">
    <citation type="journal article" date="2014" name="Int. J. Syst. Evol. Microbiol.">
        <title>Complete genome sequence of Corynebacterium casei LMG S-19264T (=DSM 44701T), isolated from a smear-ripened cheese.</title>
        <authorList>
            <consortium name="US DOE Joint Genome Institute (JGI-PGF)"/>
            <person name="Walter F."/>
            <person name="Albersmeier A."/>
            <person name="Kalinowski J."/>
            <person name="Ruckert C."/>
        </authorList>
    </citation>
    <scope>NUCLEOTIDE SEQUENCE</scope>
    <source>
        <strain evidence="2">KCTC 32422</strain>
    </source>
</reference>
<evidence type="ECO:0000313" key="2">
    <source>
        <dbReference type="EMBL" id="GHA08146.1"/>
    </source>
</evidence>
<dbReference type="InterPro" id="IPR008461">
    <property type="entry name" value="CrtY"/>
</dbReference>
<name>A0A918RSX7_9SPHN</name>
<evidence type="ECO:0000313" key="3">
    <source>
        <dbReference type="Proteomes" id="UP000634139"/>
    </source>
</evidence>
<dbReference type="RefSeq" id="WP_189543175.1">
    <property type="nucleotide sequence ID" value="NZ_BMZD01000013.1"/>
</dbReference>
<keyword evidence="3" id="KW-1185">Reference proteome</keyword>
<evidence type="ECO:0000256" key="1">
    <source>
        <dbReference type="ARBA" id="ARBA00006599"/>
    </source>
</evidence>
<proteinExistence type="inferred from homology"/>
<dbReference type="NCBIfam" id="TIGR01789">
    <property type="entry name" value="lycopene_cycl"/>
    <property type="match status" value="1"/>
</dbReference>